<dbReference type="Proteomes" id="UP000541109">
    <property type="component" value="Unassembled WGS sequence"/>
</dbReference>
<sequence>MNFSETFIRRPVLSTVVSLLILLLGFQGILNMSIRQYPEIEETVITVSTVYPGASADLIQGFITTPIAKAVATAEGVDYVTSKSTLGLSTVTVNMRLNSDPDSALTEVIAKVQQVRGQLPRESEDPVIQKGTGRSFALMYLSVLSDVMSPQQMTEFITRVIQPQMSTVEGVADAQVLGSQTFAMRIWIDPIKLAARGVTATDIQTAVTNANFLSAPGKTENEFVAYKIEMQTTLQTPEAFGELPLRSEGDEIVRLRDVARVELGSENTDTRVSFNGQQGVFIGIQPTPSANPLDTAAGVRAELARLSANLPEGMAINVVYDSTKFISASIKEVFKTIGEAVVIVIAVILLFLGSFRAVLVPIVTIPLSLIGVCFFLWGLDYSLNTLTLLAMVLAIGLVVDDAIVVVENIHRHLEDGMKPMQAAITGMKEIFGPVIAMTITLAAVYAPIGFAQGLTGSLFREFAFTLAGAVIISGFVALTLSPMMAARLLASKPGRFQHFVDRVFTGLAGWYGRRLDGSLNFKWATLLIVVALLGTTGFLFMKTKTELAPEEDQGALFAMVTAPQYATSNYTKLYTDQFYALTDGVPGVDARFQIVGTGSTNSAFAIWALKPWDEREESQKQIQAMIQPRLQQSAGVQAFVFSPPSLPGAGGGLPIQFVLQTTGSAEQAYEVAERIRQKAMQSGKFIIVQNSLSYDSPRVRVLIDRDRAATLGVPISSIGQTLNILLGEAEISKFDRESRSYKIIPQVDKAFRINPERLDYFYVRSANGEMVPLSAVLKIDANAAAAAVEQFNQLNSATLSALPLPTVTSGEGLKTLQDIARAEMPAGFFEDYAGQSRLEIKQGSTILIVFALAVLVIYLVLAAQFESFRDPFIIMMSVPLSIFGAIVPLNLGLGTLNIYTQVGLITLVGLITKHGILMVEFANAQREHHGLDKRAAIVEAARERLRPILMTTGAMVLGVVPLILAEGAGAAARYSIGLVIASGMSVGTLFTLFVVPMFYMILGHADRKRDMEEVEAEANGVHSAPAE</sequence>
<evidence type="ECO:0000256" key="5">
    <source>
        <dbReference type="ARBA" id="ARBA00022692"/>
    </source>
</evidence>
<name>A0A839AGK4_9HYPH</name>
<dbReference type="AlphaFoldDB" id="A0A839AGK4"/>
<dbReference type="Gene3D" id="1.20.1640.10">
    <property type="entry name" value="Multidrug efflux transporter AcrB transmembrane domain"/>
    <property type="match status" value="2"/>
</dbReference>
<dbReference type="FunFam" id="1.20.1640.10:FF:000001">
    <property type="entry name" value="Efflux pump membrane transporter"/>
    <property type="match status" value="1"/>
</dbReference>
<feature type="transmembrane region" description="Helical" evidence="8">
    <location>
        <begin position="898"/>
        <end position="924"/>
    </location>
</feature>
<keyword evidence="5 8" id="KW-0812">Transmembrane</keyword>
<keyword evidence="4" id="KW-0997">Cell inner membrane</keyword>
<comment type="caution">
    <text evidence="9">The sequence shown here is derived from an EMBL/GenBank/DDBJ whole genome shotgun (WGS) entry which is preliminary data.</text>
</comment>
<evidence type="ECO:0000256" key="1">
    <source>
        <dbReference type="ARBA" id="ARBA00004429"/>
    </source>
</evidence>
<evidence type="ECO:0000313" key="9">
    <source>
        <dbReference type="EMBL" id="MBA5778833.1"/>
    </source>
</evidence>
<comment type="subcellular location">
    <subcellularLocation>
        <location evidence="1">Cell inner membrane</location>
        <topology evidence="1">Multi-pass membrane protein</topology>
    </subcellularLocation>
</comment>
<gene>
    <name evidence="9" type="ORF">H2509_17035</name>
</gene>
<keyword evidence="10" id="KW-1185">Reference proteome</keyword>
<reference evidence="9 10" key="1">
    <citation type="submission" date="2020-07" db="EMBL/GenBank/DDBJ databases">
        <title>Stappia sp., F7233, whole genome shotgun sequencing project.</title>
        <authorList>
            <person name="Jiang S."/>
            <person name="Liu Z.W."/>
            <person name="Du Z.J."/>
        </authorList>
    </citation>
    <scope>NUCLEOTIDE SEQUENCE [LARGE SCALE GENOMIC DNA]</scope>
    <source>
        <strain evidence="9 10">F7233</strain>
    </source>
</reference>
<dbReference type="Gene3D" id="3.30.70.1320">
    <property type="entry name" value="Multidrug efflux transporter AcrB pore domain like"/>
    <property type="match status" value="1"/>
</dbReference>
<proteinExistence type="predicted"/>
<evidence type="ECO:0000256" key="3">
    <source>
        <dbReference type="ARBA" id="ARBA00022475"/>
    </source>
</evidence>
<feature type="transmembrane region" description="Helical" evidence="8">
    <location>
        <begin position="523"/>
        <end position="541"/>
    </location>
</feature>
<dbReference type="Gene3D" id="3.30.70.1440">
    <property type="entry name" value="Multidrug efflux transporter AcrB pore domain"/>
    <property type="match status" value="1"/>
</dbReference>
<dbReference type="PANTHER" id="PTHR32063">
    <property type="match status" value="1"/>
</dbReference>
<dbReference type="PRINTS" id="PR00702">
    <property type="entry name" value="ACRIFLAVINRP"/>
</dbReference>
<dbReference type="RefSeq" id="WP_182167534.1">
    <property type="nucleotide sequence ID" value="NZ_JACFXV010000064.1"/>
</dbReference>
<feature type="transmembrane region" description="Helical" evidence="8">
    <location>
        <begin position="846"/>
        <end position="865"/>
    </location>
</feature>
<evidence type="ECO:0000313" key="10">
    <source>
        <dbReference type="Proteomes" id="UP000541109"/>
    </source>
</evidence>
<dbReference type="Gene3D" id="3.30.2090.10">
    <property type="entry name" value="Multidrug efflux transporter AcrB TolC docking domain, DN and DC subdomains"/>
    <property type="match status" value="2"/>
</dbReference>
<organism evidence="9 10">
    <name type="scientific">Stappia albiluteola</name>
    <dbReference type="NCBI Taxonomy" id="2758565"/>
    <lineage>
        <taxon>Bacteria</taxon>
        <taxon>Pseudomonadati</taxon>
        <taxon>Pseudomonadota</taxon>
        <taxon>Alphaproteobacteria</taxon>
        <taxon>Hyphomicrobiales</taxon>
        <taxon>Stappiaceae</taxon>
        <taxon>Stappia</taxon>
    </lineage>
</organism>
<keyword evidence="2" id="KW-0813">Transport</keyword>
<feature type="transmembrane region" description="Helical" evidence="8">
    <location>
        <begin position="385"/>
        <end position="409"/>
    </location>
</feature>
<dbReference type="PANTHER" id="PTHR32063:SF28">
    <property type="entry name" value="BLR2861 PROTEIN"/>
    <property type="match status" value="1"/>
</dbReference>
<evidence type="ECO:0000256" key="4">
    <source>
        <dbReference type="ARBA" id="ARBA00022519"/>
    </source>
</evidence>
<feature type="transmembrane region" description="Helical" evidence="8">
    <location>
        <begin position="462"/>
        <end position="485"/>
    </location>
</feature>
<dbReference type="GO" id="GO:0005886">
    <property type="term" value="C:plasma membrane"/>
    <property type="evidence" value="ECO:0007669"/>
    <property type="project" value="UniProtKB-SubCell"/>
</dbReference>
<dbReference type="SUPFAM" id="SSF82866">
    <property type="entry name" value="Multidrug efflux transporter AcrB transmembrane domain"/>
    <property type="match status" value="2"/>
</dbReference>
<protein>
    <submittedName>
        <fullName evidence="9">Efflux RND transporter permease subunit</fullName>
    </submittedName>
</protein>
<keyword evidence="7 8" id="KW-0472">Membrane</keyword>
<keyword evidence="6 8" id="KW-1133">Transmembrane helix</keyword>
<dbReference type="SUPFAM" id="SSF82714">
    <property type="entry name" value="Multidrug efflux transporter AcrB TolC docking domain, DN and DC subdomains"/>
    <property type="match status" value="2"/>
</dbReference>
<evidence type="ECO:0000256" key="2">
    <source>
        <dbReference type="ARBA" id="ARBA00022448"/>
    </source>
</evidence>
<keyword evidence="3" id="KW-1003">Cell membrane</keyword>
<dbReference type="GO" id="GO:0042910">
    <property type="term" value="F:xenobiotic transmembrane transporter activity"/>
    <property type="evidence" value="ECO:0007669"/>
    <property type="project" value="TreeGrafter"/>
</dbReference>
<dbReference type="Gene3D" id="3.30.70.1430">
    <property type="entry name" value="Multidrug efflux transporter AcrB pore domain"/>
    <property type="match status" value="2"/>
</dbReference>
<evidence type="ECO:0000256" key="8">
    <source>
        <dbReference type="SAM" id="Phobius"/>
    </source>
</evidence>
<evidence type="ECO:0000256" key="7">
    <source>
        <dbReference type="ARBA" id="ARBA00023136"/>
    </source>
</evidence>
<accession>A0A839AGK4</accession>
<dbReference type="InterPro" id="IPR001036">
    <property type="entry name" value="Acrflvin-R"/>
</dbReference>
<feature type="transmembrane region" description="Helical" evidence="8">
    <location>
        <begin position="12"/>
        <end position="30"/>
    </location>
</feature>
<dbReference type="EMBL" id="JACFXV010000064">
    <property type="protein sequence ID" value="MBA5778833.1"/>
    <property type="molecule type" value="Genomic_DNA"/>
</dbReference>
<feature type="transmembrane region" description="Helical" evidence="8">
    <location>
        <begin position="359"/>
        <end position="379"/>
    </location>
</feature>
<dbReference type="InterPro" id="IPR027463">
    <property type="entry name" value="AcrB_DN_DC_subdom"/>
</dbReference>
<dbReference type="SUPFAM" id="SSF82693">
    <property type="entry name" value="Multidrug efflux transporter AcrB pore domain, PN1, PN2, PC1 and PC2 subdomains"/>
    <property type="match status" value="4"/>
</dbReference>
<evidence type="ECO:0000256" key="6">
    <source>
        <dbReference type="ARBA" id="ARBA00022989"/>
    </source>
</evidence>
<feature type="transmembrane region" description="Helical" evidence="8">
    <location>
        <begin position="333"/>
        <end position="352"/>
    </location>
</feature>
<dbReference type="Pfam" id="PF00873">
    <property type="entry name" value="ACR_tran"/>
    <property type="match status" value="1"/>
</dbReference>
<feature type="transmembrane region" description="Helical" evidence="8">
    <location>
        <begin position="430"/>
        <end position="450"/>
    </location>
</feature>
<feature type="transmembrane region" description="Helical" evidence="8">
    <location>
        <begin position="872"/>
        <end position="892"/>
    </location>
</feature>
<feature type="transmembrane region" description="Helical" evidence="8">
    <location>
        <begin position="945"/>
        <end position="964"/>
    </location>
</feature>
<feature type="transmembrane region" description="Helical" evidence="8">
    <location>
        <begin position="976"/>
        <end position="1002"/>
    </location>
</feature>